<dbReference type="EMBL" id="JAPQKN010000004">
    <property type="protein sequence ID" value="KAJ5160075.1"/>
    <property type="molecule type" value="Genomic_DNA"/>
</dbReference>
<name>A0A9W9I132_9EURO</name>
<evidence type="ECO:0000313" key="1">
    <source>
        <dbReference type="EMBL" id="KAJ5160075.1"/>
    </source>
</evidence>
<dbReference type="GeneID" id="81428380"/>
<comment type="caution">
    <text evidence="1">The sequence shown here is derived from an EMBL/GenBank/DDBJ whole genome shotgun (WGS) entry which is preliminary data.</text>
</comment>
<sequence length="114" mass="12675">MMHVVLGGPAVFLIPPGIILFASLPLSPRRILQSIPINTGQMRKTQSLATAIFPITRFRKCLVLFFPCGSSSWLPKFTVDDTITPAQNPRRLRAQDDRTKGLTSGWGHNETCRV</sequence>
<gene>
    <name evidence="1" type="ORF">N7482_007079</name>
</gene>
<keyword evidence="2" id="KW-1185">Reference proteome</keyword>
<dbReference type="Proteomes" id="UP001149163">
    <property type="component" value="Unassembled WGS sequence"/>
</dbReference>
<reference evidence="1" key="1">
    <citation type="submission" date="2022-11" db="EMBL/GenBank/DDBJ databases">
        <authorList>
            <person name="Petersen C."/>
        </authorList>
    </citation>
    <scope>NUCLEOTIDE SEQUENCE</scope>
    <source>
        <strain evidence="1">IBT 26290</strain>
    </source>
</reference>
<dbReference type="AlphaFoldDB" id="A0A9W9I132"/>
<organism evidence="1 2">
    <name type="scientific">Penicillium canariense</name>
    <dbReference type="NCBI Taxonomy" id="189055"/>
    <lineage>
        <taxon>Eukaryota</taxon>
        <taxon>Fungi</taxon>
        <taxon>Dikarya</taxon>
        <taxon>Ascomycota</taxon>
        <taxon>Pezizomycotina</taxon>
        <taxon>Eurotiomycetes</taxon>
        <taxon>Eurotiomycetidae</taxon>
        <taxon>Eurotiales</taxon>
        <taxon>Aspergillaceae</taxon>
        <taxon>Penicillium</taxon>
    </lineage>
</organism>
<reference evidence="1" key="2">
    <citation type="journal article" date="2023" name="IMA Fungus">
        <title>Comparative genomic study of the Penicillium genus elucidates a diverse pangenome and 15 lateral gene transfer events.</title>
        <authorList>
            <person name="Petersen C."/>
            <person name="Sorensen T."/>
            <person name="Nielsen M.R."/>
            <person name="Sondergaard T.E."/>
            <person name="Sorensen J.L."/>
            <person name="Fitzpatrick D.A."/>
            <person name="Frisvad J.C."/>
            <person name="Nielsen K.L."/>
        </authorList>
    </citation>
    <scope>NUCLEOTIDE SEQUENCE</scope>
    <source>
        <strain evidence="1">IBT 26290</strain>
    </source>
</reference>
<protein>
    <submittedName>
        <fullName evidence="1">Uncharacterized protein</fullName>
    </submittedName>
</protein>
<proteinExistence type="predicted"/>
<accession>A0A9W9I132</accession>
<dbReference type="RefSeq" id="XP_056541633.1">
    <property type="nucleotide sequence ID" value="XM_056689204.1"/>
</dbReference>
<evidence type="ECO:0000313" key="2">
    <source>
        <dbReference type="Proteomes" id="UP001149163"/>
    </source>
</evidence>